<comment type="caution">
    <text evidence="2">The sequence shown here is derived from an EMBL/GenBank/DDBJ whole genome shotgun (WGS) entry which is preliminary data.</text>
</comment>
<evidence type="ECO:0000313" key="2">
    <source>
        <dbReference type="EMBL" id="MBC8537776.1"/>
    </source>
</evidence>
<proteinExistence type="predicted"/>
<feature type="transmembrane region" description="Helical" evidence="1">
    <location>
        <begin position="90"/>
        <end position="107"/>
    </location>
</feature>
<keyword evidence="1" id="KW-1133">Transmembrane helix</keyword>
<dbReference type="EMBL" id="JACRSS010000001">
    <property type="protein sequence ID" value="MBC8537776.1"/>
    <property type="molecule type" value="Genomic_DNA"/>
</dbReference>
<keyword evidence="1" id="KW-0812">Transmembrane</keyword>
<dbReference type="InterPro" id="IPR021354">
    <property type="entry name" value="DUF2975"/>
</dbReference>
<gene>
    <name evidence="2" type="ORF">H8693_02365</name>
</gene>
<dbReference type="Proteomes" id="UP000617951">
    <property type="component" value="Unassembled WGS sequence"/>
</dbReference>
<dbReference type="RefSeq" id="WP_249279636.1">
    <property type="nucleotide sequence ID" value="NZ_JACRSS010000001.1"/>
</dbReference>
<dbReference type="AlphaFoldDB" id="A0A926DH59"/>
<protein>
    <submittedName>
        <fullName evidence="2">DUF2975 domain-containing protein</fullName>
    </submittedName>
</protein>
<organism evidence="2 3">
    <name type="scientific">Guopingia tenuis</name>
    <dbReference type="NCBI Taxonomy" id="2763656"/>
    <lineage>
        <taxon>Bacteria</taxon>
        <taxon>Bacillati</taxon>
        <taxon>Bacillota</taxon>
        <taxon>Clostridia</taxon>
        <taxon>Christensenellales</taxon>
        <taxon>Christensenellaceae</taxon>
        <taxon>Guopingia</taxon>
    </lineage>
</organism>
<keyword evidence="1" id="KW-0472">Membrane</keyword>
<reference evidence="2" key="1">
    <citation type="submission" date="2020-08" db="EMBL/GenBank/DDBJ databases">
        <title>Genome public.</title>
        <authorList>
            <person name="Liu C."/>
            <person name="Sun Q."/>
        </authorList>
    </citation>
    <scope>NUCLEOTIDE SEQUENCE</scope>
    <source>
        <strain evidence="2">NSJ-63</strain>
    </source>
</reference>
<feature type="transmembrane region" description="Helical" evidence="1">
    <location>
        <begin position="12"/>
        <end position="34"/>
    </location>
</feature>
<dbReference type="Pfam" id="PF11188">
    <property type="entry name" value="DUF2975"/>
    <property type="match status" value="1"/>
</dbReference>
<evidence type="ECO:0000256" key="1">
    <source>
        <dbReference type="SAM" id="Phobius"/>
    </source>
</evidence>
<accession>A0A926DH59</accession>
<feature type="transmembrane region" description="Helical" evidence="1">
    <location>
        <begin position="113"/>
        <end position="136"/>
    </location>
</feature>
<evidence type="ECO:0000313" key="3">
    <source>
        <dbReference type="Proteomes" id="UP000617951"/>
    </source>
</evidence>
<keyword evidence="3" id="KW-1185">Reference proteome</keyword>
<name>A0A926DH59_9FIRM</name>
<sequence>MNVLSRRMGLILTVILYITLAAAILGFLVIPWLVQVAFAEYFSQQVASFLFLYAGGALVIWLIVEFLFIMDSVHKGTPFIQRNVKSLSHIAICCGICSVDFLGYYLFCKPASIPLLICGLILIFGMLCAIVLSCVFHQAVLYKEENDLTV</sequence>
<feature type="transmembrane region" description="Helical" evidence="1">
    <location>
        <begin position="46"/>
        <end position="69"/>
    </location>
</feature>